<feature type="region of interest" description="Disordered" evidence="1">
    <location>
        <begin position="44"/>
        <end position="152"/>
    </location>
</feature>
<dbReference type="PANTHER" id="PTHR42095:SF1">
    <property type="entry name" value="YALI0C12166P"/>
    <property type="match status" value="1"/>
</dbReference>
<dbReference type="RefSeq" id="XP_007923351.1">
    <property type="nucleotide sequence ID" value="XM_007925160.1"/>
</dbReference>
<reference evidence="2 3" key="1">
    <citation type="journal article" date="2012" name="PLoS Pathog.">
        <title>Diverse lifestyles and strategies of plant pathogenesis encoded in the genomes of eighteen Dothideomycetes fungi.</title>
        <authorList>
            <person name="Ohm R.A."/>
            <person name="Feau N."/>
            <person name="Henrissat B."/>
            <person name="Schoch C.L."/>
            <person name="Horwitz B.A."/>
            <person name="Barry K.W."/>
            <person name="Condon B.J."/>
            <person name="Copeland A.C."/>
            <person name="Dhillon B."/>
            <person name="Glaser F."/>
            <person name="Hesse C.N."/>
            <person name="Kosti I."/>
            <person name="LaButti K."/>
            <person name="Lindquist E.A."/>
            <person name="Lucas S."/>
            <person name="Salamov A.A."/>
            <person name="Bradshaw R.E."/>
            <person name="Ciuffetti L."/>
            <person name="Hamelin R.C."/>
            <person name="Kema G.H.J."/>
            <person name="Lawrence C."/>
            <person name="Scott J.A."/>
            <person name="Spatafora J.W."/>
            <person name="Turgeon B.G."/>
            <person name="de Wit P.J.G.M."/>
            <person name="Zhong S."/>
            <person name="Goodwin S.B."/>
            <person name="Grigoriev I.V."/>
        </authorList>
    </citation>
    <scope>NUCLEOTIDE SEQUENCE [LARGE SCALE GENOMIC DNA]</scope>
    <source>
        <strain evidence="2 3">CIRAD86</strain>
    </source>
</reference>
<feature type="compositionally biased region" description="Basic and acidic residues" evidence="1">
    <location>
        <begin position="133"/>
        <end position="152"/>
    </location>
</feature>
<protein>
    <submittedName>
        <fullName evidence="2">Uncharacterized protein</fullName>
    </submittedName>
</protein>
<accession>M3A438</accession>
<proteinExistence type="predicted"/>
<dbReference type="AlphaFoldDB" id="M3A438"/>
<evidence type="ECO:0000256" key="1">
    <source>
        <dbReference type="SAM" id="MobiDB-lite"/>
    </source>
</evidence>
<dbReference type="eggNOG" id="ENOG502SUBI">
    <property type="taxonomic scope" value="Eukaryota"/>
</dbReference>
<feature type="compositionally biased region" description="Polar residues" evidence="1">
    <location>
        <begin position="46"/>
        <end position="65"/>
    </location>
</feature>
<dbReference type="STRING" id="383855.M3A438"/>
<dbReference type="PANTHER" id="PTHR42095">
    <property type="entry name" value="YALI0C12166P"/>
    <property type="match status" value="1"/>
</dbReference>
<dbReference type="EMBL" id="KB446556">
    <property type="protein sequence ID" value="EME85879.1"/>
    <property type="molecule type" value="Genomic_DNA"/>
</dbReference>
<evidence type="ECO:0000313" key="3">
    <source>
        <dbReference type="Proteomes" id="UP000016932"/>
    </source>
</evidence>
<dbReference type="HOGENOM" id="CLU_085820_0_0_1"/>
<dbReference type="KEGG" id="pfj:MYCFIDRAFT_210349"/>
<dbReference type="VEuPathDB" id="FungiDB:MYCFIDRAFT_210349"/>
<dbReference type="Proteomes" id="UP000016932">
    <property type="component" value="Unassembled WGS sequence"/>
</dbReference>
<feature type="compositionally biased region" description="Polar residues" evidence="1">
    <location>
        <begin position="77"/>
        <end position="95"/>
    </location>
</feature>
<dbReference type="GeneID" id="19337061"/>
<dbReference type="OrthoDB" id="4207123at2759"/>
<gene>
    <name evidence="2" type="ORF">MYCFIDRAFT_210349</name>
</gene>
<name>M3A438_PSEFD</name>
<keyword evidence="3" id="KW-1185">Reference proteome</keyword>
<evidence type="ECO:0000313" key="2">
    <source>
        <dbReference type="EMBL" id="EME85879.1"/>
    </source>
</evidence>
<organism evidence="2 3">
    <name type="scientific">Pseudocercospora fijiensis (strain CIRAD86)</name>
    <name type="common">Black leaf streak disease fungus</name>
    <name type="synonym">Mycosphaerella fijiensis</name>
    <dbReference type="NCBI Taxonomy" id="383855"/>
    <lineage>
        <taxon>Eukaryota</taxon>
        <taxon>Fungi</taxon>
        <taxon>Dikarya</taxon>
        <taxon>Ascomycota</taxon>
        <taxon>Pezizomycotina</taxon>
        <taxon>Dothideomycetes</taxon>
        <taxon>Dothideomycetidae</taxon>
        <taxon>Mycosphaerellales</taxon>
        <taxon>Mycosphaerellaceae</taxon>
        <taxon>Pseudocercospora</taxon>
    </lineage>
</organism>
<sequence length="193" mass="20677">MPTQRPFLGNFLAAFRAHSQPLPKPSTSLSSSAAVAASASIWTAAPQGTGTAKSASPAPESNMSSPKAIYPAKTSPYGAQSTTAQPERQLVSSYTPLEHNVSPLTHLPRSPTSPGMPVHGPQNKPPSYPTVQDVRRSRRGSDSSAEGYREVRTGGEKWFIGGLTATGEERYYKLSMVKRDKSSDRISTDQMSL</sequence>